<name>A8ZUP0_DESOH</name>
<feature type="region of interest" description="Disordered" evidence="1">
    <location>
        <begin position="94"/>
        <end position="222"/>
    </location>
</feature>
<keyword evidence="3" id="KW-1185">Reference proteome</keyword>
<evidence type="ECO:0000313" key="2">
    <source>
        <dbReference type="EMBL" id="ABW66453.1"/>
    </source>
</evidence>
<accession>A8ZUP0</accession>
<protein>
    <submittedName>
        <fullName evidence="2">Uncharacterized protein</fullName>
    </submittedName>
</protein>
<proteinExistence type="predicted"/>
<evidence type="ECO:0000256" key="1">
    <source>
        <dbReference type="SAM" id="MobiDB-lite"/>
    </source>
</evidence>
<dbReference type="KEGG" id="dol:Dole_0643"/>
<feature type="compositionally biased region" description="Basic and acidic residues" evidence="1">
    <location>
        <begin position="117"/>
        <end position="133"/>
    </location>
</feature>
<evidence type="ECO:0000313" key="3">
    <source>
        <dbReference type="Proteomes" id="UP000008561"/>
    </source>
</evidence>
<organism evidence="2 3">
    <name type="scientific">Desulfosudis oleivorans (strain DSM 6200 / JCM 39069 / Hxd3)</name>
    <name type="common">Desulfococcus oleovorans</name>
    <dbReference type="NCBI Taxonomy" id="96561"/>
    <lineage>
        <taxon>Bacteria</taxon>
        <taxon>Pseudomonadati</taxon>
        <taxon>Thermodesulfobacteriota</taxon>
        <taxon>Desulfobacteria</taxon>
        <taxon>Desulfobacterales</taxon>
        <taxon>Desulfosudaceae</taxon>
        <taxon>Desulfosudis</taxon>
    </lineage>
</organism>
<dbReference type="HOGENOM" id="CLU_968839_0_0_7"/>
<reference evidence="2 3" key="1">
    <citation type="submission" date="2007-10" db="EMBL/GenBank/DDBJ databases">
        <title>Complete sequence of Desulfococcus oleovorans Hxd3.</title>
        <authorList>
            <consortium name="US DOE Joint Genome Institute"/>
            <person name="Copeland A."/>
            <person name="Lucas S."/>
            <person name="Lapidus A."/>
            <person name="Barry K."/>
            <person name="Glavina del Rio T."/>
            <person name="Dalin E."/>
            <person name="Tice H."/>
            <person name="Pitluck S."/>
            <person name="Kiss H."/>
            <person name="Brettin T."/>
            <person name="Bruce D."/>
            <person name="Detter J.C."/>
            <person name="Han C."/>
            <person name="Schmutz J."/>
            <person name="Larimer F."/>
            <person name="Land M."/>
            <person name="Hauser L."/>
            <person name="Kyrpides N."/>
            <person name="Kim E."/>
            <person name="Wawrik B."/>
            <person name="Richardson P."/>
        </authorList>
    </citation>
    <scope>NUCLEOTIDE SEQUENCE [LARGE SCALE GENOMIC DNA]</scope>
    <source>
        <strain evidence="3">DSM 6200 / JCM 39069 / Hxd3</strain>
    </source>
</reference>
<dbReference type="AlphaFoldDB" id="A8ZUP0"/>
<sequence>MRVFGKAMENTPLGNSDGFHLSGDEFALEGNSVEEIEATVAEVQKNLDKTPIRVKFKGKEIALTLQFTHAIGENHEVADEKLEKIKRKLRQQLPKGTGLRGAVYDDAGTGSVSGKPGGKDDIVYVEDKAKPETTEPLQDEVTPAEATPAPEPAKQADVPSAQTVTGPSTEAAPAKPDGDTGVSEQPAVYSSKETGDAVNEPTGHSPEQLEFDITLQPESDTVPGSLEAYREIKYATTGYLYGSGARINGDSDAASLISQRIRKRPQENAYVIITNHDGNPLSDYSDY</sequence>
<gene>
    <name evidence="2" type="ordered locus">Dole_0643</name>
</gene>
<dbReference type="Proteomes" id="UP000008561">
    <property type="component" value="Chromosome"/>
</dbReference>
<dbReference type="EMBL" id="CP000859">
    <property type="protein sequence ID" value="ABW66453.1"/>
    <property type="molecule type" value="Genomic_DNA"/>
</dbReference>